<dbReference type="RefSeq" id="XP_001702112.2">
    <property type="nucleotide sequence ID" value="XM_001702060.2"/>
</dbReference>
<dbReference type="Pfam" id="PF07466">
    <property type="entry name" value="DUF1517"/>
    <property type="match status" value="1"/>
</dbReference>
<dbReference type="PaxDb" id="3055-EDO97201"/>
<dbReference type="OrthoDB" id="542507at2759"/>
<name>A0A2K3E4Y0_CHLRE</name>
<dbReference type="InterPro" id="IPR010903">
    <property type="entry name" value="DUF1517"/>
</dbReference>
<dbReference type="Gramene" id="PNW87851">
    <property type="protein sequence ID" value="PNW87851"/>
    <property type="gene ID" value="CHLRE_01g004450v5"/>
</dbReference>
<dbReference type="PANTHER" id="PTHR33975:SF2">
    <property type="entry name" value="MYELIN-ASSOCIATED OLIGODENDROCYTE BASIC PROTEIN"/>
    <property type="match status" value="1"/>
</dbReference>
<dbReference type="InterPro" id="IPR053023">
    <property type="entry name" value="FLAP_modulator"/>
</dbReference>
<accession>A0A2K3E4Y0</accession>
<dbReference type="ExpressionAtlas" id="A0A2K3E4Y0">
    <property type="expression patterns" value="baseline"/>
</dbReference>
<evidence type="ECO:0000313" key="2">
    <source>
        <dbReference type="Proteomes" id="UP000006906"/>
    </source>
</evidence>
<proteinExistence type="predicted"/>
<gene>
    <name evidence="1" type="ORF">CHLRE_01g004450v5</name>
</gene>
<dbReference type="EMBL" id="CM008962">
    <property type="protein sequence ID" value="PNW87851.1"/>
    <property type="molecule type" value="Genomic_DNA"/>
</dbReference>
<dbReference type="InParanoid" id="A0A2K3E4Y0"/>
<keyword evidence="2" id="KW-1185">Reference proteome</keyword>
<evidence type="ECO:0000313" key="1">
    <source>
        <dbReference type="EMBL" id="PNW87851.1"/>
    </source>
</evidence>
<sequence length="270" mass="29808">MMLAQKNGVVCKQQARLLSTPAVSARSAARAFKPCDSASAGPAAVCASRPAHSGRRGQSIQTEAVARPSVYFFGFGGDDEDYEENYTVMKVQVGMFGDVKKWQKDLERLSEQFDTEDEEGLHYILQDTVTKLLRNMEYISYAATAGKVYDNLDECEQKFNQVSLEERSKFKEETFSNVDGRRRTRALDVSSSPDVGLDTWLCCTLVVAVEGKFKLPKVNSAADLKKALTLLGSASPDTLLAFELLWTPQAEGDSYSKDELLGDFPTLALL</sequence>
<dbReference type="GeneID" id="5727676"/>
<dbReference type="OMA" id="CEEADTS"/>
<dbReference type="KEGG" id="cre:CHLRE_01g004450v5"/>
<protein>
    <submittedName>
        <fullName evidence="1">Uncharacterized protein</fullName>
    </submittedName>
</protein>
<dbReference type="Proteomes" id="UP000006906">
    <property type="component" value="Chromosome 1"/>
</dbReference>
<reference evidence="1 2" key="1">
    <citation type="journal article" date="2007" name="Science">
        <title>The Chlamydomonas genome reveals the evolution of key animal and plant functions.</title>
        <authorList>
            <person name="Merchant S.S."/>
            <person name="Prochnik S.E."/>
            <person name="Vallon O."/>
            <person name="Harris E.H."/>
            <person name="Karpowicz S.J."/>
            <person name="Witman G.B."/>
            <person name="Terry A."/>
            <person name="Salamov A."/>
            <person name="Fritz-Laylin L.K."/>
            <person name="Marechal-Drouard L."/>
            <person name="Marshall W.F."/>
            <person name="Qu L.H."/>
            <person name="Nelson D.R."/>
            <person name="Sanderfoot A.A."/>
            <person name="Spalding M.H."/>
            <person name="Kapitonov V.V."/>
            <person name="Ren Q."/>
            <person name="Ferris P."/>
            <person name="Lindquist E."/>
            <person name="Shapiro H."/>
            <person name="Lucas S.M."/>
            <person name="Grimwood J."/>
            <person name="Schmutz J."/>
            <person name="Cardol P."/>
            <person name="Cerutti H."/>
            <person name="Chanfreau G."/>
            <person name="Chen C.L."/>
            <person name="Cognat V."/>
            <person name="Croft M.T."/>
            <person name="Dent R."/>
            <person name="Dutcher S."/>
            <person name="Fernandez E."/>
            <person name="Fukuzawa H."/>
            <person name="Gonzalez-Ballester D."/>
            <person name="Gonzalez-Halphen D."/>
            <person name="Hallmann A."/>
            <person name="Hanikenne M."/>
            <person name="Hippler M."/>
            <person name="Inwood W."/>
            <person name="Jabbari K."/>
            <person name="Kalanon M."/>
            <person name="Kuras R."/>
            <person name="Lefebvre P.A."/>
            <person name="Lemaire S.D."/>
            <person name="Lobanov A.V."/>
            <person name="Lohr M."/>
            <person name="Manuell A."/>
            <person name="Meier I."/>
            <person name="Mets L."/>
            <person name="Mittag M."/>
            <person name="Mittelmeier T."/>
            <person name="Moroney J.V."/>
            <person name="Moseley J."/>
            <person name="Napoli C."/>
            <person name="Nedelcu A.M."/>
            <person name="Niyogi K."/>
            <person name="Novoselov S.V."/>
            <person name="Paulsen I.T."/>
            <person name="Pazour G."/>
            <person name="Purton S."/>
            <person name="Ral J.P."/>
            <person name="Riano-Pachon D.M."/>
            <person name="Riekhof W."/>
            <person name="Rymarquis L."/>
            <person name="Schroda M."/>
            <person name="Stern D."/>
            <person name="Umen J."/>
            <person name="Willows R."/>
            <person name="Wilson N."/>
            <person name="Zimmer S.L."/>
            <person name="Allmer J."/>
            <person name="Balk J."/>
            <person name="Bisova K."/>
            <person name="Chen C.J."/>
            <person name="Elias M."/>
            <person name="Gendler K."/>
            <person name="Hauser C."/>
            <person name="Lamb M.R."/>
            <person name="Ledford H."/>
            <person name="Long J.C."/>
            <person name="Minagawa J."/>
            <person name="Page M.D."/>
            <person name="Pan J."/>
            <person name="Pootakham W."/>
            <person name="Roje S."/>
            <person name="Rose A."/>
            <person name="Stahlberg E."/>
            <person name="Terauchi A.M."/>
            <person name="Yang P."/>
            <person name="Ball S."/>
            <person name="Bowler C."/>
            <person name="Dieckmann C.L."/>
            <person name="Gladyshev V.N."/>
            <person name="Green P."/>
            <person name="Jorgensen R."/>
            <person name="Mayfield S."/>
            <person name="Mueller-Roeber B."/>
            <person name="Rajamani S."/>
            <person name="Sayre R.T."/>
            <person name="Brokstein P."/>
            <person name="Dubchak I."/>
            <person name="Goodstein D."/>
            <person name="Hornick L."/>
            <person name="Huang Y.W."/>
            <person name="Jhaveri J."/>
            <person name="Luo Y."/>
            <person name="Martinez D."/>
            <person name="Ngau W.C."/>
            <person name="Otillar B."/>
            <person name="Poliakov A."/>
            <person name="Porter A."/>
            <person name="Szajkowski L."/>
            <person name="Werner G."/>
            <person name="Zhou K."/>
            <person name="Grigoriev I.V."/>
            <person name="Rokhsar D.S."/>
            <person name="Grossman A.R."/>
        </authorList>
    </citation>
    <scope>NUCLEOTIDE SEQUENCE [LARGE SCALE GENOMIC DNA]</scope>
    <source>
        <strain evidence="2">CC-503</strain>
    </source>
</reference>
<dbReference type="STRING" id="3055.A0A2K3E4Y0"/>
<organism evidence="1 2">
    <name type="scientific">Chlamydomonas reinhardtii</name>
    <name type="common">Chlamydomonas smithii</name>
    <dbReference type="NCBI Taxonomy" id="3055"/>
    <lineage>
        <taxon>Eukaryota</taxon>
        <taxon>Viridiplantae</taxon>
        <taxon>Chlorophyta</taxon>
        <taxon>core chlorophytes</taxon>
        <taxon>Chlorophyceae</taxon>
        <taxon>CS clade</taxon>
        <taxon>Chlamydomonadales</taxon>
        <taxon>Chlamydomonadaceae</taxon>
        <taxon>Chlamydomonas</taxon>
    </lineage>
</organism>
<dbReference type="AlphaFoldDB" id="A0A2K3E4Y0"/>
<dbReference type="PANTHER" id="PTHR33975">
    <property type="entry name" value="MYELIN-ASSOCIATED OLIGODENDROCYTE BASIC PROTEIN"/>
    <property type="match status" value="1"/>
</dbReference>